<proteinExistence type="predicted"/>
<dbReference type="InterPro" id="IPR040495">
    <property type="entry name" value="HU-CCDC81_bac_1"/>
</dbReference>
<dbReference type="InterPro" id="IPR036680">
    <property type="entry name" value="SPOR-like_sf"/>
</dbReference>
<evidence type="ECO:0000259" key="2">
    <source>
        <dbReference type="PROSITE" id="PS51724"/>
    </source>
</evidence>
<feature type="domain" description="SPOR" evidence="2">
    <location>
        <begin position="283"/>
        <end position="359"/>
    </location>
</feature>
<dbReference type="Pfam" id="PF18175">
    <property type="entry name" value="HU-CCDC81_bac_2"/>
    <property type="match status" value="1"/>
</dbReference>
<dbReference type="PROSITE" id="PS51724">
    <property type="entry name" value="SPOR"/>
    <property type="match status" value="1"/>
</dbReference>
<feature type="transmembrane region" description="Helical" evidence="1">
    <location>
        <begin position="191"/>
        <end position="208"/>
    </location>
</feature>
<protein>
    <submittedName>
        <fullName evidence="3">HU-CCDC81 and SPOR domain-containing protein</fullName>
    </submittedName>
</protein>
<dbReference type="InterPro" id="IPR041268">
    <property type="entry name" value="HU-CCDC81_bac_2"/>
</dbReference>
<dbReference type="Proteomes" id="UP000764045">
    <property type="component" value="Unassembled WGS sequence"/>
</dbReference>
<evidence type="ECO:0000256" key="1">
    <source>
        <dbReference type="SAM" id="Phobius"/>
    </source>
</evidence>
<gene>
    <name evidence="3" type="ORF">H6B30_02790</name>
</gene>
<dbReference type="Gene3D" id="3.30.70.1070">
    <property type="entry name" value="Sporulation related repeat"/>
    <property type="match status" value="1"/>
</dbReference>
<keyword evidence="4" id="KW-1185">Reference proteome</keyword>
<accession>A0A939B436</accession>
<dbReference type="SUPFAM" id="SSF110997">
    <property type="entry name" value="Sporulation related repeat"/>
    <property type="match status" value="1"/>
</dbReference>
<name>A0A939B436_9BACT</name>
<dbReference type="Pfam" id="PF18174">
    <property type="entry name" value="HU-CCDC81_bac_1"/>
    <property type="match status" value="1"/>
</dbReference>
<comment type="caution">
    <text evidence="3">The sequence shown here is derived from an EMBL/GenBank/DDBJ whole genome shotgun (WGS) entry which is preliminary data.</text>
</comment>
<sequence length="361" mass="39949">MIEIGRHIEILLLDYECVIVPGLGGFMTHHVEARYDEADNTFLPPLSTLGFNPKLKLNDSLLAQSYVEAYDISYPEAVNRIEEEVNELKQHIQNEGSYELTDIGVISLNEDGNYEFEPCEAGVLTPWLYGLCSFEMKMTAEGKAASAATPKDDVPAGNNDAMQEAPTQARHALDATGEADDDKVIRIKVAWIRNAVAIAAAVIAFFAITPPISNSYQNHANFGSLPQAIMSANILDDAQQNATGSTSLPKPLKLKASVDSAKAKAKAEARMDQAADSVITAPQKDLGRYCIVLASRITQRNADAFVSELHKEGWKDADVYINNDIVRVVYGHFQNESDAYDTLRNIRNNKYFEQAWVYKKR</sequence>
<dbReference type="Pfam" id="PF05036">
    <property type="entry name" value="SPOR"/>
    <property type="match status" value="1"/>
</dbReference>
<keyword evidence="1" id="KW-1133">Transmembrane helix</keyword>
<reference evidence="3 4" key="1">
    <citation type="journal article" date="2021" name="Sci. Rep.">
        <title>The distribution of antibiotic resistance genes in chicken gut microbiota commensals.</title>
        <authorList>
            <person name="Juricova H."/>
            <person name="Matiasovicova J."/>
            <person name="Kubasova T."/>
            <person name="Cejkova D."/>
            <person name="Rychlik I."/>
        </authorList>
    </citation>
    <scope>NUCLEOTIDE SEQUENCE [LARGE SCALE GENOMIC DNA]</scope>
    <source>
        <strain evidence="3 4">An819</strain>
    </source>
</reference>
<dbReference type="GO" id="GO:0042834">
    <property type="term" value="F:peptidoglycan binding"/>
    <property type="evidence" value="ECO:0007669"/>
    <property type="project" value="InterPro"/>
</dbReference>
<evidence type="ECO:0000313" key="3">
    <source>
        <dbReference type="EMBL" id="MBM6660687.1"/>
    </source>
</evidence>
<keyword evidence="1" id="KW-0812">Transmembrane</keyword>
<dbReference type="EMBL" id="JACJJL010000003">
    <property type="protein sequence ID" value="MBM6660687.1"/>
    <property type="molecule type" value="Genomic_DNA"/>
</dbReference>
<keyword evidence="1" id="KW-0472">Membrane</keyword>
<dbReference type="InterPro" id="IPR007730">
    <property type="entry name" value="SPOR-like_dom"/>
</dbReference>
<dbReference type="AlphaFoldDB" id="A0A939B436"/>
<dbReference type="RefSeq" id="WP_205107686.1">
    <property type="nucleotide sequence ID" value="NZ_JACJJL010000003.1"/>
</dbReference>
<organism evidence="3 4">
    <name type="scientific">Marseilla massiliensis</name>
    <dbReference type="NCBI Taxonomy" id="1841864"/>
    <lineage>
        <taxon>Bacteria</taxon>
        <taxon>Pseudomonadati</taxon>
        <taxon>Bacteroidota</taxon>
        <taxon>Bacteroidia</taxon>
        <taxon>Bacteroidales</taxon>
        <taxon>Prevotellaceae</taxon>
        <taxon>Marseilla</taxon>
    </lineage>
</organism>
<evidence type="ECO:0000313" key="4">
    <source>
        <dbReference type="Proteomes" id="UP000764045"/>
    </source>
</evidence>